<organism evidence="1">
    <name type="scientific">bioreactor metagenome</name>
    <dbReference type="NCBI Taxonomy" id="1076179"/>
    <lineage>
        <taxon>unclassified sequences</taxon>
        <taxon>metagenomes</taxon>
        <taxon>ecological metagenomes</taxon>
    </lineage>
</organism>
<accession>A0A645H3E6</accession>
<gene>
    <name evidence="1" type="ORF">SDC9_179998</name>
</gene>
<dbReference type="EMBL" id="VSSQ01084582">
    <property type="protein sequence ID" value="MPN32519.1"/>
    <property type="molecule type" value="Genomic_DNA"/>
</dbReference>
<comment type="caution">
    <text evidence="1">The sequence shown here is derived from an EMBL/GenBank/DDBJ whole genome shotgun (WGS) entry which is preliminary data.</text>
</comment>
<sequence>MIRNRGAGHSKLFSQDLRGGITLGNEFQDFIAGFIRQVLEDRDSFLFAALSELGQTEVIIQDIDSEEDIRIICMGDQIETVVAQSQQIEIDGFTFSKGFDAFSKNILFHHRLQQGVIAAVQSPLQLFGITRNGIFHILVKLVKNGLYPFHEGDKFIADVLGILQNFQELPFITGFQGAG</sequence>
<reference evidence="1" key="1">
    <citation type="submission" date="2019-08" db="EMBL/GenBank/DDBJ databases">
        <authorList>
            <person name="Kucharzyk K."/>
            <person name="Murdoch R.W."/>
            <person name="Higgins S."/>
            <person name="Loffler F."/>
        </authorList>
    </citation>
    <scope>NUCLEOTIDE SEQUENCE</scope>
</reference>
<dbReference type="AlphaFoldDB" id="A0A645H3E6"/>
<protein>
    <submittedName>
        <fullName evidence="1">Uncharacterized protein</fullName>
    </submittedName>
</protein>
<proteinExistence type="predicted"/>
<name>A0A645H3E6_9ZZZZ</name>
<evidence type="ECO:0000313" key="1">
    <source>
        <dbReference type="EMBL" id="MPN32519.1"/>
    </source>
</evidence>